<dbReference type="PANTHER" id="PTHR40943:SF2">
    <property type="entry name" value="(S)-UREIDOGLYCINE AMINOHYDROLASE CUPIN DOMAIN-CONTAINING PROTEIN"/>
    <property type="match status" value="1"/>
</dbReference>
<dbReference type="RefSeq" id="WP_137251219.1">
    <property type="nucleotide sequence ID" value="NZ_SZQA01000049.1"/>
</dbReference>
<dbReference type="EMBL" id="SZQA01000049">
    <property type="protein sequence ID" value="TKK81066.1"/>
    <property type="molecule type" value="Genomic_DNA"/>
</dbReference>
<evidence type="ECO:0000313" key="2">
    <source>
        <dbReference type="EMBL" id="TKK81066.1"/>
    </source>
</evidence>
<dbReference type="Proteomes" id="UP000308705">
    <property type="component" value="Unassembled WGS sequence"/>
</dbReference>
<dbReference type="InterPro" id="IPR014710">
    <property type="entry name" value="RmlC-like_jellyroll"/>
</dbReference>
<dbReference type="Pfam" id="PF05899">
    <property type="entry name" value="Cupin_3"/>
    <property type="match status" value="1"/>
</dbReference>
<dbReference type="AlphaFoldDB" id="A0A4U3M1D0"/>
<dbReference type="PANTHER" id="PTHR40943">
    <property type="entry name" value="CYTOPLASMIC PROTEIN-RELATED"/>
    <property type="match status" value="1"/>
</dbReference>
<comment type="caution">
    <text evidence="2">The sequence shown here is derived from an EMBL/GenBank/DDBJ whole genome shotgun (WGS) entry which is preliminary data.</text>
</comment>
<evidence type="ECO:0000313" key="3">
    <source>
        <dbReference type="Proteomes" id="UP000308705"/>
    </source>
</evidence>
<name>A0A4U3M1D0_9ACTN</name>
<dbReference type="InterPro" id="IPR011051">
    <property type="entry name" value="RmlC_Cupin_sf"/>
</dbReference>
<accession>A0A4U3M1D0</accession>
<dbReference type="SUPFAM" id="SSF51182">
    <property type="entry name" value="RmlC-like cupins"/>
    <property type="match status" value="1"/>
</dbReference>
<feature type="domain" description="(S)-ureidoglycine aminohydrolase cupin" evidence="1">
    <location>
        <begin position="47"/>
        <end position="113"/>
    </location>
</feature>
<gene>
    <name evidence="2" type="ORF">FDA94_34320</name>
</gene>
<proteinExistence type="predicted"/>
<organism evidence="2 3">
    <name type="scientific">Herbidospora galbida</name>
    <dbReference type="NCBI Taxonomy" id="2575442"/>
    <lineage>
        <taxon>Bacteria</taxon>
        <taxon>Bacillati</taxon>
        <taxon>Actinomycetota</taxon>
        <taxon>Actinomycetes</taxon>
        <taxon>Streptosporangiales</taxon>
        <taxon>Streptosporangiaceae</taxon>
        <taxon>Herbidospora</taxon>
    </lineage>
</organism>
<protein>
    <submittedName>
        <fullName evidence="2">DUF861 domain-containing protein</fullName>
    </submittedName>
</protein>
<reference evidence="2 3" key="1">
    <citation type="submission" date="2019-04" db="EMBL/GenBank/DDBJ databases">
        <title>Herbidospora sp. NEAU-GS14.nov., a novel actinomycete isolated from soil.</title>
        <authorList>
            <person name="Han L."/>
        </authorList>
    </citation>
    <scope>NUCLEOTIDE SEQUENCE [LARGE SCALE GENOMIC DNA]</scope>
    <source>
        <strain evidence="2 3">NEAU-GS14</strain>
    </source>
</reference>
<dbReference type="InterPro" id="IPR008579">
    <property type="entry name" value="UGlyAH_Cupin_dom"/>
</dbReference>
<evidence type="ECO:0000259" key="1">
    <source>
        <dbReference type="Pfam" id="PF05899"/>
    </source>
</evidence>
<sequence length="121" mass="13092">MTVLDVQTISKRDGVTVVPPPTDYAEVSPGWREVEHRARLDVPGALAGAWEGAPGSVRIPSWPYHEVCVLLRGRVAIEDAEGGRREFGAGESFLVPAGFDGWWHTLEATEKIFVGIPGGAR</sequence>
<dbReference type="OrthoDB" id="9799053at2"/>
<dbReference type="Gene3D" id="2.60.120.10">
    <property type="entry name" value="Jelly Rolls"/>
    <property type="match status" value="1"/>
</dbReference>
<keyword evidence="3" id="KW-1185">Reference proteome</keyword>